<dbReference type="Proteomes" id="UP000248090">
    <property type="component" value="Unassembled WGS sequence"/>
</dbReference>
<dbReference type="SUPFAM" id="SSF48452">
    <property type="entry name" value="TPR-like"/>
    <property type="match status" value="1"/>
</dbReference>
<proteinExistence type="predicted"/>
<reference evidence="1 2" key="1">
    <citation type="submission" date="2015-03" db="EMBL/GenBank/DDBJ databases">
        <authorList>
            <person name="Krishnan R."/>
            <person name="Midha S."/>
            <person name="Patil P.B."/>
            <person name="Rameshkumar N."/>
        </authorList>
    </citation>
    <scope>NUCLEOTIDE SEQUENCE [LARGE SCALE GENOMIC DNA]</scope>
    <source>
        <strain evidence="1 2">L1E11</strain>
    </source>
</reference>
<evidence type="ECO:0008006" key="3">
    <source>
        <dbReference type="Google" id="ProtNLM"/>
    </source>
</evidence>
<protein>
    <recommendedName>
        <fullName evidence="3">Tetratricopeptide repeat protein</fullName>
    </recommendedName>
</protein>
<evidence type="ECO:0000313" key="2">
    <source>
        <dbReference type="Proteomes" id="UP000248090"/>
    </source>
</evidence>
<dbReference type="Gene3D" id="1.25.40.10">
    <property type="entry name" value="Tetratricopeptide repeat domain"/>
    <property type="match status" value="1"/>
</dbReference>
<organism evidence="1 2">
    <name type="scientific">Pokkaliibacter plantistimulans</name>
    <dbReference type="NCBI Taxonomy" id="1635171"/>
    <lineage>
        <taxon>Bacteria</taxon>
        <taxon>Pseudomonadati</taxon>
        <taxon>Pseudomonadota</taxon>
        <taxon>Gammaproteobacteria</taxon>
        <taxon>Oceanospirillales</taxon>
        <taxon>Balneatrichaceae</taxon>
        <taxon>Pokkaliibacter</taxon>
    </lineage>
</organism>
<evidence type="ECO:0000313" key="1">
    <source>
        <dbReference type="EMBL" id="PXF29412.1"/>
    </source>
</evidence>
<comment type="caution">
    <text evidence="1">The sequence shown here is derived from an EMBL/GenBank/DDBJ whole genome shotgun (WGS) entry which is preliminary data.</text>
</comment>
<name>A0ABX5LS28_9GAMM</name>
<dbReference type="InterPro" id="IPR011990">
    <property type="entry name" value="TPR-like_helical_dom_sf"/>
</dbReference>
<keyword evidence="2" id="KW-1185">Reference proteome</keyword>
<accession>A0ABX5LS28</accession>
<dbReference type="EMBL" id="LAPT01000112">
    <property type="protein sequence ID" value="PXF29412.1"/>
    <property type="molecule type" value="Genomic_DNA"/>
</dbReference>
<gene>
    <name evidence="1" type="ORF">WH50_20850</name>
</gene>
<sequence>MKIPKNDGMGYCYDIQTVDSVSDSLNNAKYIDKYNDEIDIKKINILGYVAKALRKKYERKEGVGKELLKNVISISDDYSAIKDSENIILLNDVGYYLYLNKEYVAAKHVLRKVEKLSPDRLVMYVNLADVLWELNERVEALRYYQIYVNEMSKQGKELRIPKYVYSRIK</sequence>